<gene>
    <name evidence="1" type="ORF">H0H12_13160</name>
</gene>
<protein>
    <submittedName>
        <fullName evidence="1">Uncharacterized protein</fullName>
    </submittedName>
</protein>
<reference evidence="1 2" key="1">
    <citation type="journal article" date="2009" name="Mikrobiologiia">
        <title>[Phenanthren biodegradation and interaction of Pseudomonas putida BS3701 and Burkholderia sp.BS3702 in plant rhizosphere].</title>
        <authorList>
            <person name="Ovchinnikova A.A."/>
            <person name="Vetrova A.A."/>
            <person name="Filonov A.E."/>
            <person name="Boronin A.M."/>
        </authorList>
    </citation>
    <scope>NUCLEOTIDE SEQUENCE [LARGE SCALE GENOMIC DNA]</scope>
    <source>
        <strain evidence="1 2">BS3701</strain>
    </source>
</reference>
<proteinExistence type="predicted"/>
<dbReference type="Proteomes" id="UP000510934">
    <property type="component" value="Chromosome"/>
</dbReference>
<dbReference type="AlphaFoldDB" id="A0A7D6A3J9"/>
<dbReference type="EMBL" id="CP059052">
    <property type="protein sequence ID" value="QLJ16816.1"/>
    <property type="molecule type" value="Genomic_DNA"/>
</dbReference>
<sequence>MVEDYLQIVCSDGSVLSVYNPFLCEGISFADLKGCSLGEIREDKEANVIVLGLDKGSLRVNVHPEAWAGPEAMTLQRPGHSIMIWN</sequence>
<organism evidence="1 2">
    <name type="scientific">Pseudomonas putida</name>
    <name type="common">Arthrobacter siderocapsulatus</name>
    <dbReference type="NCBI Taxonomy" id="303"/>
    <lineage>
        <taxon>Bacteria</taxon>
        <taxon>Pseudomonadati</taxon>
        <taxon>Pseudomonadota</taxon>
        <taxon>Gammaproteobacteria</taxon>
        <taxon>Pseudomonadales</taxon>
        <taxon>Pseudomonadaceae</taxon>
        <taxon>Pseudomonas</taxon>
    </lineage>
</organism>
<evidence type="ECO:0000313" key="2">
    <source>
        <dbReference type="Proteomes" id="UP000510934"/>
    </source>
</evidence>
<accession>A0A7D6A3J9</accession>
<name>A0A7D6A3J9_PSEPU</name>
<dbReference type="RefSeq" id="WP_138985785.1">
    <property type="nucleotide sequence ID" value="NZ_CP059052.1"/>
</dbReference>
<evidence type="ECO:0000313" key="1">
    <source>
        <dbReference type="EMBL" id="QLJ16816.1"/>
    </source>
</evidence>